<keyword evidence="2" id="KW-1185">Reference proteome</keyword>
<sequence>MDKKRDEEEIDDRDVEGTVARAVFRLPGSATLTGVVLGELGCDWANFLWAWSRVSPHEVELIPHIVVKVYCSRDEGNRRAEREEAKATT</sequence>
<gene>
    <name evidence="1" type="ORF">EYF80_003877</name>
</gene>
<protein>
    <submittedName>
        <fullName evidence="1">Uncharacterized protein</fullName>
    </submittedName>
</protein>
<reference evidence="1 2" key="1">
    <citation type="submission" date="2019-03" db="EMBL/GenBank/DDBJ databases">
        <title>First draft genome of Liparis tanakae, snailfish: a comprehensive survey of snailfish specific genes.</title>
        <authorList>
            <person name="Kim W."/>
            <person name="Song I."/>
            <person name="Jeong J.-H."/>
            <person name="Kim D."/>
            <person name="Kim S."/>
            <person name="Ryu S."/>
            <person name="Song J.Y."/>
            <person name="Lee S.K."/>
        </authorList>
    </citation>
    <scope>NUCLEOTIDE SEQUENCE [LARGE SCALE GENOMIC DNA]</scope>
    <source>
        <tissue evidence="1">Muscle</tissue>
    </source>
</reference>
<comment type="caution">
    <text evidence="1">The sequence shown here is derived from an EMBL/GenBank/DDBJ whole genome shotgun (WGS) entry which is preliminary data.</text>
</comment>
<dbReference type="Proteomes" id="UP000314294">
    <property type="component" value="Unassembled WGS sequence"/>
</dbReference>
<name>A0A4Z2J8N2_9TELE</name>
<dbReference type="AlphaFoldDB" id="A0A4Z2J8N2"/>
<organism evidence="1 2">
    <name type="scientific">Liparis tanakae</name>
    <name type="common">Tanaka's snailfish</name>
    <dbReference type="NCBI Taxonomy" id="230148"/>
    <lineage>
        <taxon>Eukaryota</taxon>
        <taxon>Metazoa</taxon>
        <taxon>Chordata</taxon>
        <taxon>Craniata</taxon>
        <taxon>Vertebrata</taxon>
        <taxon>Euteleostomi</taxon>
        <taxon>Actinopterygii</taxon>
        <taxon>Neopterygii</taxon>
        <taxon>Teleostei</taxon>
        <taxon>Neoteleostei</taxon>
        <taxon>Acanthomorphata</taxon>
        <taxon>Eupercaria</taxon>
        <taxon>Perciformes</taxon>
        <taxon>Cottioidei</taxon>
        <taxon>Cottales</taxon>
        <taxon>Liparidae</taxon>
        <taxon>Liparis</taxon>
    </lineage>
</organism>
<proteinExistence type="predicted"/>
<evidence type="ECO:0000313" key="1">
    <source>
        <dbReference type="EMBL" id="TNN86033.1"/>
    </source>
</evidence>
<dbReference type="EMBL" id="SRLO01000018">
    <property type="protein sequence ID" value="TNN86033.1"/>
    <property type="molecule type" value="Genomic_DNA"/>
</dbReference>
<evidence type="ECO:0000313" key="2">
    <source>
        <dbReference type="Proteomes" id="UP000314294"/>
    </source>
</evidence>
<accession>A0A4Z2J8N2</accession>